<evidence type="ECO:0000259" key="1">
    <source>
        <dbReference type="Pfam" id="PF13456"/>
    </source>
</evidence>
<dbReference type="InterPro" id="IPR036397">
    <property type="entry name" value="RNaseH_sf"/>
</dbReference>
<name>A0A803QFF4_CANSA</name>
<dbReference type="InterPro" id="IPR002156">
    <property type="entry name" value="RNaseH_domain"/>
</dbReference>
<dbReference type="EMBL" id="UZAU01000718">
    <property type="status" value="NOT_ANNOTATED_CDS"/>
    <property type="molecule type" value="Genomic_DNA"/>
</dbReference>
<protein>
    <recommendedName>
        <fullName evidence="1">RNase H type-1 domain-containing protein</fullName>
    </recommendedName>
</protein>
<sequence>MSFLASMKSCSNLKRKILMPKETEPPIREVVWGILAIVHNLESNFYGVASLGAVLINTVTGNWFLSSSKGNAGSILEAETAAILMAMQRARQCSWNDIHVLSDAKVVVGAFAAG</sequence>
<dbReference type="AlphaFoldDB" id="A0A803QFF4"/>
<reference evidence="2" key="2">
    <citation type="submission" date="2021-03" db="UniProtKB">
        <authorList>
            <consortium name="EnsemblPlants"/>
        </authorList>
    </citation>
    <scope>IDENTIFICATION</scope>
</reference>
<dbReference type="SUPFAM" id="SSF53098">
    <property type="entry name" value="Ribonuclease H-like"/>
    <property type="match status" value="1"/>
</dbReference>
<keyword evidence="3" id="KW-1185">Reference proteome</keyword>
<evidence type="ECO:0000313" key="3">
    <source>
        <dbReference type="Proteomes" id="UP000596661"/>
    </source>
</evidence>
<reference evidence="2" key="1">
    <citation type="submission" date="2018-11" db="EMBL/GenBank/DDBJ databases">
        <authorList>
            <person name="Grassa J C."/>
        </authorList>
    </citation>
    <scope>NUCLEOTIDE SEQUENCE [LARGE SCALE GENOMIC DNA]</scope>
</reference>
<dbReference type="InterPro" id="IPR012337">
    <property type="entry name" value="RNaseH-like_sf"/>
</dbReference>
<evidence type="ECO:0000313" key="2">
    <source>
        <dbReference type="EnsemblPlants" id="cds.evm.model.09.214"/>
    </source>
</evidence>
<accession>A0A803QFF4</accession>
<dbReference type="GO" id="GO:0003676">
    <property type="term" value="F:nucleic acid binding"/>
    <property type="evidence" value="ECO:0007669"/>
    <property type="project" value="InterPro"/>
</dbReference>
<dbReference type="Gene3D" id="3.30.420.10">
    <property type="entry name" value="Ribonuclease H-like superfamily/Ribonuclease H"/>
    <property type="match status" value="1"/>
</dbReference>
<dbReference type="Gramene" id="evm.model.09.214">
    <property type="protein sequence ID" value="cds.evm.model.09.214"/>
    <property type="gene ID" value="evm.TU.09.214"/>
</dbReference>
<proteinExistence type="predicted"/>
<dbReference type="Proteomes" id="UP000596661">
    <property type="component" value="Chromosome 9"/>
</dbReference>
<organism evidence="2 3">
    <name type="scientific">Cannabis sativa</name>
    <name type="common">Hemp</name>
    <name type="synonym">Marijuana</name>
    <dbReference type="NCBI Taxonomy" id="3483"/>
    <lineage>
        <taxon>Eukaryota</taxon>
        <taxon>Viridiplantae</taxon>
        <taxon>Streptophyta</taxon>
        <taxon>Embryophyta</taxon>
        <taxon>Tracheophyta</taxon>
        <taxon>Spermatophyta</taxon>
        <taxon>Magnoliopsida</taxon>
        <taxon>eudicotyledons</taxon>
        <taxon>Gunneridae</taxon>
        <taxon>Pentapetalae</taxon>
        <taxon>rosids</taxon>
        <taxon>fabids</taxon>
        <taxon>Rosales</taxon>
        <taxon>Cannabaceae</taxon>
        <taxon>Cannabis</taxon>
    </lineage>
</organism>
<dbReference type="GO" id="GO:0004523">
    <property type="term" value="F:RNA-DNA hybrid ribonuclease activity"/>
    <property type="evidence" value="ECO:0007669"/>
    <property type="project" value="InterPro"/>
</dbReference>
<feature type="domain" description="RNase H type-1" evidence="1">
    <location>
        <begin position="48"/>
        <end position="108"/>
    </location>
</feature>
<dbReference type="EnsemblPlants" id="evm.model.09.214">
    <property type="protein sequence ID" value="cds.evm.model.09.214"/>
    <property type="gene ID" value="evm.TU.09.214"/>
</dbReference>
<dbReference type="Pfam" id="PF13456">
    <property type="entry name" value="RVT_3"/>
    <property type="match status" value="1"/>
</dbReference>